<dbReference type="Pfam" id="PF03466">
    <property type="entry name" value="LysR_substrate"/>
    <property type="match status" value="1"/>
</dbReference>
<dbReference type="InterPro" id="IPR036388">
    <property type="entry name" value="WH-like_DNA-bd_sf"/>
</dbReference>
<dbReference type="EMBL" id="JACHJK010000007">
    <property type="protein sequence ID" value="MBB5928751.1"/>
    <property type="molecule type" value="Genomic_DNA"/>
</dbReference>
<dbReference type="AlphaFoldDB" id="A0A7W9PVM8"/>
<dbReference type="PANTHER" id="PTHR30346">
    <property type="entry name" value="TRANSCRIPTIONAL DUAL REGULATOR HCAR-RELATED"/>
    <property type="match status" value="1"/>
</dbReference>
<dbReference type="InterPro" id="IPR005119">
    <property type="entry name" value="LysR_subst-bd"/>
</dbReference>
<dbReference type="Gene3D" id="1.10.10.10">
    <property type="entry name" value="Winged helix-like DNA-binding domain superfamily/Winged helix DNA-binding domain"/>
    <property type="match status" value="1"/>
</dbReference>
<protein>
    <submittedName>
        <fullName evidence="6">DNA-binding transcriptional LysR family regulator</fullName>
    </submittedName>
</protein>
<dbReference type="SUPFAM" id="SSF46785">
    <property type="entry name" value="Winged helix' DNA-binding domain"/>
    <property type="match status" value="1"/>
</dbReference>
<gene>
    <name evidence="6" type="ORF">FHS34_004221</name>
</gene>
<dbReference type="InterPro" id="IPR000847">
    <property type="entry name" value="LysR_HTH_N"/>
</dbReference>
<proteinExistence type="inferred from homology"/>
<evidence type="ECO:0000256" key="4">
    <source>
        <dbReference type="ARBA" id="ARBA00023163"/>
    </source>
</evidence>
<keyword evidence="7" id="KW-1185">Reference proteome</keyword>
<dbReference type="InterPro" id="IPR036390">
    <property type="entry name" value="WH_DNA-bd_sf"/>
</dbReference>
<evidence type="ECO:0000256" key="1">
    <source>
        <dbReference type="ARBA" id="ARBA00009437"/>
    </source>
</evidence>
<accession>A0A7W9PVM8</accession>
<dbReference type="Proteomes" id="UP000585836">
    <property type="component" value="Unassembled WGS sequence"/>
</dbReference>
<comment type="caution">
    <text evidence="6">The sequence shown here is derived from an EMBL/GenBank/DDBJ whole genome shotgun (WGS) entry which is preliminary data.</text>
</comment>
<dbReference type="Gene3D" id="3.40.190.10">
    <property type="entry name" value="Periplasmic binding protein-like II"/>
    <property type="match status" value="2"/>
</dbReference>
<comment type="similarity">
    <text evidence="1">Belongs to the LysR transcriptional regulatory family.</text>
</comment>
<keyword evidence="4" id="KW-0804">Transcription</keyword>
<name>A0A7W9PVM8_9ACTN</name>
<dbReference type="GO" id="GO:0032993">
    <property type="term" value="C:protein-DNA complex"/>
    <property type="evidence" value="ECO:0007669"/>
    <property type="project" value="TreeGrafter"/>
</dbReference>
<keyword evidence="2" id="KW-0805">Transcription regulation</keyword>
<dbReference type="SUPFAM" id="SSF53850">
    <property type="entry name" value="Periplasmic binding protein-like II"/>
    <property type="match status" value="1"/>
</dbReference>
<dbReference type="Pfam" id="PF00126">
    <property type="entry name" value="HTH_1"/>
    <property type="match status" value="1"/>
</dbReference>
<evidence type="ECO:0000313" key="6">
    <source>
        <dbReference type="EMBL" id="MBB5928751.1"/>
    </source>
</evidence>
<sequence length="309" mass="33451">MDHNELRCFLVLAEELHFGRTAARLRLSRARVSQLVQRLERRVGAALFTRTSRRVELTGLGSRLRDELEPHHRGIEDALARAAASARATEAVLHVGFSTPLAGELVMGVTERLRVTRPGLTVEVCEVPLADPFGMLRNGDFDLQLADFPVREGDLLHGPTLLTEGRVLAVPAGHRLAGRPAVTSEDLAGVALLTIEGEVPEYWRRHHLPTRTPGGRPIGRGPAVTGLQEALTLVAGGRGALLTAAHIARYYGRPGVAYVPVEEDEPLRYRVTWRPGGPDGAVRLFGSLAREVARDMTASSPSPGAARPV</sequence>
<evidence type="ECO:0000259" key="5">
    <source>
        <dbReference type="PROSITE" id="PS50931"/>
    </source>
</evidence>
<dbReference type="PANTHER" id="PTHR30346:SF0">
    <property type="entry name" value="HCA OPERON TRANSCRIPTIONAL ACTIVATOR HCAR"/>
    <property type="match status" value="1"/>
</dbReference>
<evidence type="ECO:0000256" key="3">
    <source>
        <dbReference type="ARBA" id="ARBA00023125"/>
    </source>
</evidence>
<organism evidence="6 7">
    <name type="scientific">Streptomyces echinatus</name>
    <dbReference type="NCBI Taxonomy" id="67293"/>
    <lineage>
        <taxon>Bacteria</taxon>
        <taxon>Bacillati</taxon>
        <taxon>Actinomycetota</taxon>
        <taxon>Actinomycetes</taxon>
        <taxon>Kitasatosporales</taxon>
        <taxon>Streptomycetaceae</taxon>
        <taxon>Streptomyces</taxon>
    </lineage>
</organism>
<feature type="domain" description="HTH lysR-type" evidence="5">
    <location>
        <begin position="1"/>
        <end position="58"/>
    </location>
</feature>
<evidence type="ECO:0000313" key="7">
    <source>
        <dbReference type="Proteomes" id="UP000585836"/>
    </source>
</evidence>
<dbReference type="RefSeq" id="WP_184967595.1">
    <property type="nucleotide sequence ID" value="NZ_BAAAWF010000066.1"/>
</dbReference>
<evidence type="ECO:0000256" key="2">
    <source>
        <dbReference type="ARBA" id="ARBA00023015"/>
    </source>
</evidence>
<dbReference type="PROSITE" id="PS50931">
    <property type="entry name" value="HTH_LYSR"/>
    <property type="match status" value="1"/>
</dbReference>
<keyword evidence="3 6" id="KW-0238">DNA-binding</keyword>
<dbReference type="GO" id="GO:0003677">
    <property type="term" value="F:DNA binding"/>
    <property type="evidence" value="ECO:0007669"/>
    <property type="project" value="UniProtKB-KW"/>
</dbReference>
<dbReference type="GO" id="GO:0003700">
    <property type="term" value="F:DNA-binding transcription factor activity"/>
    <property type="evidence" value="ECO:0007669"/>
    <property type="project" value="InterPro"/>
</dbReference>
<reference evidence="6 7" key="1">
    <citation type="submission" date="2020-08" db="EMBL/GenBank/DDBJ databases">
        <title>Genomic Encyclopedia of Type Strains, Phase III (KMG-III): the genomes of soil and plant-associated and newly described type strains.</title>
        <authorList>
            <person name="Whitman W."/>
        </authorList>
    </citation>
    <scope>NUCLEOTIDE SEQUENCE [LARGE SCALE GENOMIC DNA]</scope>
    <source>
        <strain evidence="6 7">CECT 3313</strain>
    </source>
</reference>